<dbReference type="GO" id="GO:0001735">
    <property type="term" value="F:prenylcysteine oxidase activity"/>
    <property type="evidence" value="ECO:0007669"/>
    <property type="project" value="InterPro"/>
</dbReference>
<dbReference type="Proteomes" id="UP001233999">
    <property type="component" value="Unassembled WGS sequence"/>
</dbReference>
<dbReference type="AlphaFoldDB" id="A0AAD8AIM8"/>
<evidence type="ECO:0000256" key="4">
    <source>
        <dbReference type="ARBA" id="ARBA00023002"/>
    </source>
</evidence>
<dbReference type="GO" id="GO:0030328">
    <property type="term" value="P:prenylcysteine catabolic process"/>
    <property type="evidence" value="ECO:0007669"/>
    <property type="project" value="InterPro"/>
</dbReference>
<dbReference type="GO" id="GO:0030327">
    <property type="term" value="P:prenylated protein catabolic process"/>
    <property type="evidence" value="ECO:0007669"/>
    <property type="project" value="TreeGrafter"/>
</dbReference>
<dbReference type="Pfam" id="PF07156">
    <property type="entry name" value="Prenylcys_lyase"/>
    <property type="match status" value="1"/>
</dbReference>
<evidence type="ECO:0000256" key="3">
    <source>
        <dbReference type="ARBA" id="ARBA00022827"/>
    </source>
</evidence>
<evidence type="ECO:0000313" key="7">
    <source>
        <dbReference type="EMBL" id="KAJ9598877.1"/>
    </source>
</evidence>
<feature type="domain" description="Prenylcysteine lyase" evidence="6">
    <location>
        <begin position="7"/>
        <end position="117"/>
    </location>
</feature>
<evidence type="ECO:0000256" key="2">
    <source>
        <dbReference type="ARBA" id="ARBA00022630"/>
    </source>
</evidence>
<dbReference type="InterPro" id="IPR017046">
    <property type="entry name" value="Prenylcysteine_Oxase1"/>
</dbReference>
<reference evidence="7" key="1">
    <citation type="journal article" date="2023" name="IScience">
        <title>Live-bearing cockroach genome reveals convergent evolutionary mechanisms linked to viviparity in insects and beyond.</title>
        <authorList>
            <person name="Fouks B."/>
            <person name="Harrison M.C."/>
            <person name="Mikhailova A.A."/>
            <person name="Marchal E."/>
            <person name="English S."/>
            <person name="Carruthers M."/>
            <person name="Jennings E.C."/>
            <person name="Chiamaka E.L."/>
            <person name="Frigard R.A."/>
            <person name="Pippel M."/>
            <person name="Attardo G.M."/>
            <person name="Benoit J.B."/>
            <person name="Bornberg-Bauer E."/>
            <person name="Tobe S.S."/>
        </authorList>
    </citation>
    <scope>NUCLEOTIDE SEQUENCE</scope>
    <source>
        <strain evidence="7">Stay&amp;Tobe</strain>
    </source>
</reference>
<evidence type="ECO:0000313" key="8">
    <source>
        <dbReference type="Proteomes" id="UP001233999"/>
    </source>
</evidence>
<keyword evidence="5" id="KW-0325">Glycoprotein</keyword>
<keyword evidence="4" id="KW-0560">Oxidoreductase</keyword>
<keyword evidence="8" id="KW-1185">Reference proteome</keyword>
<evidence type="ECO:0000259" key="6">
    <source>
        <dbReference type="Pfam" id="PF07156"/>
    </source>
</evidence>
<keyword evidence="2" id="KW-0285">Flavoprotein</keyword>
<comment type="cofactor">
    <cofactor evidence="1">
        <name>FAD</name>
        <dbReference type="ChEBI" id="CHEBI:57692"/>
    </cofactor>
</comment>
<evidence type="ECO:0000256" key="1">
    <source>
        <dbReference type="ARBA" id="ARBA00001974"/>
    </source>
</evidence>
<name>A0AAD8AIM8_DIPPU</name>
<dbReference type="InterPro" id="IPR010795">
    <property type="entry name" value="Prenylcys_lyase"/>
</dbReference>
<sequence length="128" mass="15024">MKFLTVKTGLDFNSVGKIQPVDYKKGEKDFDVWKIFSQEPLTQGQLNKFFKTHKNINVIDWLAYPQYHTKQRNDTFVLYKNLYHINAIEWAASAMEMSVIGAKNVALLAYKYWNNIKDAEKQTVKEEL</sequence>
<keyword evidence="3" id="KW-0274">FAD</keyword>
<proteinExistence type="predicted"/>
<reference evidence="7" key="2">
    <citation type="submission" date="2023-05" db="EMBL/GenBank/DDBJ databases">
        <authorList>
            <person name="Fouks B."/>
        </authorList>
    </citation>
    <scope>NUCLEOTIDE SEQUENCE</scope>
    <source>
        <strain evidence="7">Stay&amp;Tobe</strain>
        <tissue evidence="7">Testes</tissue>
    </source>
</reference>
<evidence type="ECO:0000256" key="5">
    <source>
        <dbReference type="ARBA" id="ARBA00023180"/>
    </source>
</evidence>
<organism evidence="7 8">
    <name type="scientific">Diploptera punctata</name>
    <name type="common">Pacific beetle cockroach</name>
    <dbReference type="NCBI Taxonomy" id="6984"/>
    <lineage>
        <taxon>Eukaryota</taxon>
        <taxon>Metazoa</taxon>
        <taxon>Ecdysozoa</taxon>
        <taxon>Arthropoda</taxon>
        <taxon>Hexapoda</taxon>
        <taxon>Insecta</taxon>
        <taxon>Pterygota</taxon>
        <taxon>Neoptera</taxon>
        <taxon>Polyneoptera</taxon>
        <taxon>Dictyoptera</taxon>
        <taxon>Blattodea</taxon>
        <taxon>Blaberoidea</taxon>
        <taxon>Blaberidae</taxon>
        <taxon>Diplopterinae</taxon>
        <taxon>Diploptera</taxon>
    </lineage>
</organism>
<comment type="caution">
    <text evidence="7">The sequence shown here is derived from an EMBL/GenBank/DDBJ whole genome shotgun (WGS) entry which is preliminary data.</text>
</comment>
<dbReference type="PANTHER" id="PTHR15944:SF0">
    <property type="entry name" value="PRENYLCYSTEINE LYASE DOMAIN-CONTAINING PROTEIN"/>
    <property type="match status" value="1"/>
</dbReference>
<accession>A0AAD8AIM8</accession>
<protein>
    <recommendedName>
        <fullName evidence="6">Prenylcysteine lyase domain-containing protein</fullName>
    </recommendedName>
</protein>
<dbReference type="EMBL" id="JASPKZ010000923">
    <property type="protein sequence ID" value="KAJ9598877.1"/>
    <property type="molecule type" value="Genomic_DNA"/>
</dbReference>
<dbReference type="PANTHER" id="PTHR15944">
    <property type="entry name" value="FARNESYLCYSTEINE LYASE"/>
    <property type="match status" value="1"/>
</dbReference>
<gene>
    <name evidence="7" type="ORF">L9F63_026587</name>
</gene>